<dbReference type="Gramene" id="TraesCS1B03G1275900.1">
    <property type="protein sequence ID" value="TraesCS1B03G1275900.1.CDS"/>
    <property type="gene ID" value="TraesCS1B03G1275900"/>
</dbReference>
<dbReference type="Gramene" id="TraesCS1B02G477200.1">
    <property type="protein sequence ID" value="TraesCS1B02G477200.1"/>
    <property type="gene ID" value="TraesCS1B02G477200"/>
</dbReference>
<dbReference type="EnsemblPlants" id="TraesCS1B02G477200.1">
    <property type="protein sequence ID" value="TraesCS1B02G477200.1"/>
    <property type="gene ID" value="TraesCS1B02G477200"/>
</dbReference>
<dbReference type="Proteomes" id="UP000019116">
    <property type="component" value="Chromosome 1B"/>
</dbReference>
<dbReference type="AlphaFoldDB" id="A0A3B5Z5U1"/>
<reference evidence="2" key="1">
    <citation type="submission" date="2018-08" db="EMBL/GenBank/DDBJ databases">
        <authorList>
            <person name="Rossello M."/>
        </authorList>
    </citation>
    <scope>NUCLEOTIDE SEQUENCE [LARGE SCALE GENOMIC DNA]</scope>
    <source>
        <strain evidence="2">cv. Chinese Spring</strain>
    </source>
</reference>
<organism evidence="2">
    <name type="scientific">Triticum aestivum</name>
    <name type="common">Wheat</name>
    <dbReference type="NCBI Taxonomy" id="4565"/>
    <lineage>
        <taxon>Eukaryota</taxon>
        <taxon>Viridiplantae</taxon>
        <taxon>Streptophyta</taxon>
        <taxon>Embryophyta</taxon>
        <taxon>Tracheophyta</taxon>
        <taxon>Spermatophyta</taxon>
        <taxon>Magnoliopsida</taxon>
        <taxon>Liliopsida</taxon>
        <taxon>Poales</taxon>
        <taxon>Poaceae</taxon>
        <taxon>BOP clade</taxon>
        <taxon>Pooideae</taxon>
        <taxon>Triticodae</taxon>
        <taxon>Triticeae</taxon>
        <taxon>Triticinae</taxon>
        <taxon>Triticum</taxon>
    </lineage>
</organism>
<keyword evidence="3" id="KW-1185">Reference proteome</keyword>
<dbReference type="OrthoDB" id="675750at2759"/>
<accession>A0A3B5Z5U1</accession>
<keyword evidence="1" id="KW-0175">Coiled coil</keyword>
<evidence type="ECO:0000256" key="1">
    <source>
        <dbReference type="SAM" id="Coils"/>
    </source>
</evidence>
<feature type="coiled-coil region" evidence="1">
    <location>
        <begin position="82"/>
        <end position="109"/>
    </location>
</feature>
<gene>
    <name evidence="2" type="primary">LOC123101937</name>
</gene>
<dbReference type="OMA" id="CKFDARV"/>
<reference evidence="2" key="2">
    <citation type="submission" date="2018-10" db="UniProtKB">
        <authorList>
            <consortium name="EnsemblPlants"/>
        </authorList>
    </citation>
    <scope>IDENTIFICATION</scope>
</reference>
<sequence length="238" mass="27112">MAQVVRVVSSLADVDGALQDLDINNTYEADQVRFQLDERAPLQDAAAISLRTHPGRHGFILVNPELLKCKSKTKGTLEESFNNMLDASLERMNQEMEGVEASIAFLKVLVLYDDKQMAQMAPNGPPLLERNRGVQHAIYPHPPFPEDPSFEHATPQQRVPYQHAYGTQQERDEAAARDRRAQRALWHAKLRILEARQSILKDKRSEMMSKMRVEFKRIMEEPSDLGVGYADYEFPPLA</sequence>
<evidence type="ECO:0000313" key="2">
    <source>
        <dbReference type="EnsemblPlants" id="TraesCS1B02G477200.1"/>
    </source>
</evidence>
<name>A0A3B5Z5U1_WHEAT</name>
<protein>
    <submittedName>
        <fullName evidence="2">Uncharacterized protein</fullName>
    </submittedName>
</protein>
<evidence type="ECO:0000313" key="3">
    <source>
        <dbReference type="Proteomes" id="UP000019116"/>
    </source>
</evidence>
<proteinExistence type="predicted"/>
<dbReference type="RefSeq" id="XP_044379119.1">
    <property type="nucleotide sequence ID" value="XM_044523184.1"/>
</dbReference>
<dbReference type="GeneID" id="123101937"/>